<feature type="transmembrane region" description="Helical" evidence="1">
    <location>
        <begin position="157"/>
        <end position="176"/>
    </location>
</feature>
<dbReference type="RefSeq" id="WP_204793821.1">
    <property type="nucleotide sequence ID" value="NZ_JACSNQ010000020.1"/>
</dbReference>
<dbReference type="InterPro" id="IPR006976">
    <property type="entry name" value="VanZ-like"/>
</dbReference>
<proteinExistence type="predicted"/>
<protein>
    <submittedName>
        <fullName evidence="3">VanZ family protein</fullName>
    </submittedName>
</protein>
<evidence type="ECO:0000313" key="4">
    <source>
        <dbReference type="Proteomes" id="UP000712527"/>
    </source>
</evidence>
<evidence type="ECO:0000256" key="1">
    <source>
        <dbReference type="SAM" id="Phobius"/>
    </source>
</evidence>
<dbReference type="EMBL" id="JACSNQ010000020">
    <property type="protein sequence ID" value="MBM6775485.1"/>
    <property type="molecule type" value="Genomic_DNA"/>
</dbReference>
<keyword evidence="4" id="KW-1185">Reference proteome</keyword>
<accession>A0ABS2F3M7</accession>
<dbReference type="Proteomes" id="UP000712527">
    <property type="component" value="Unassembled WGS sequence"/>
</dbReference>
<name>A0ABS2F3M7_9ACTN</name>
<keyword evidence="1" id="KW-0472">Membrane</keyword>
<gene>
    <name evidence="3" type="ORF">H9X80_08040</name>
</gene>
<dbReference type="NCBIfam" id="NF037970">
    <property type="entry name" value="vanZ_1"/>
    <property type="match status" value="1"/>
</dbReference>
<feature type="transmembrane region" description="Helical" evidence="1">
    <location>
        <begin position="17"/>
        <end position="37"/>
    </location>
</feature>
<keyword evidence="1" id="KW-1133">Transmembrane helix</keyword>
<evidence type="ECO:0000313" key="3">
    <source>
        <dbReference type="EMBL" id="MBM6775485.1"/>
    </source>
</evidence>
<dbReference type="Pfam" id="PF04892">
    <property type="entry name" value="VanZ"/>
    <property type="match status" value="1"/>
</dbReference>
<comment type="caution">
    <text evidence="3">The sequence shown here is derived from an EMBL/GenBank/DDBJ whole genome shotgun (WGS) entry which is preliminary data.</text>
</comment>
<reference evidence="3 4" key="1">
    <citation type="journal article" date="2021" name="Sci. Rep.">
        <title>The distribution of antibiotic resistance genes in chicken gut microbiota commensals.</title>
        <authorList>
            <person name="Juricova H."/>
            <person name="Matiasovicova J."/>
            <person name="Kubasova T."/>
            <person name="Cejkova D."/>
            <person name="Rychlik I."/>
        </authorList>
    </citation>
    <scope>NUCLEOTIDE SEQUENCE [LARGE SCALE GENOMIC DNA]</scope>
    <source>
        <strain evidence="3 4">An794</strain>
    </source>
</reference>
<sequence>MTSNGPRVGDGPSRIRWVAWALCLAGAVAAFAVTFALTEQTPEQTSALSSSVERAVAPVAPGSQGATAGGGGDVASILLSVANVRRWAHVPEFFAQGLFLFGAAVLWPAARRRLPGLRVRLAVALLACVACSLFDQAHKAFVPGREFDVRDLPFDAAGYLLALAVVVVTAGVVRVWRLRRSGRGVHYRKN</sequence>
<evidence type="ECO:0000259" key="2">
    <source>
        <dbReference type="Pfam" id="PF04892"/>
    </source>
</evidence>
<feature type="transmembrane region" description="Helical" evidence="1">
    <location>
        <begin position="117"/>
        <end position="137"/>
    </location>
</feature>
<keyword evidence="1" id="KW-0812">Transmembrane</keyword>
<feature type="domain" description="VanZ-like" evidence="2">
    <location>
        <begin position="28"/>
        <end position="167"/>
    </location>
</feature>
<organism evidence="3 4">
    <name type="scientific">Olsenella profusa</name>
    <dbReference type="NCBI Taxonomy" id="138595"/>
    <lineage>
        <taxon>Bacteria</taxon>
        <taxon>Bacillati</taxon>
        <taxon>Actinomycetota</taxon>
        <taxon>Coriobacteriia</taxon>
        <taxon>Coriobacteriales</taxon>
        <taxon>Atopobiaceae</taxon>
        <taxon>Olsenella</taxon>
    </lineage>
</organism>